<dbReference type="Gene3D" id="1.10.287.110">
    <property type="entry name" value="DnaJ domain"/>
    <property type="match status" value="1"/>
</dbReference>
<dbReference type="PANTHER" id="PTHR43908">
    <property type="entry name" value="AT29763P-RELATED"/>
    <property type="match status" value="1"/>
</dbReference>
<dbReference type="PROSITE" id="PS00636">
    <property type="entry name" value="DNAJ_1"/>
    <property type="match status" value="1"/>
</dbReference>
<gene>
    <name evidence="3" type="ORF">cand_023620</name>
</gene>
<dbReference type="InterPro" id="IPR036869">
    <property type="entry name" value="J_dom_sf"/>
</dbReference>
<feature type="domain" description="J" evidence="2">
    <location>
        <begin position="57"/>
        <end position="121"/>
    </location>
</feature>
<evidence type="ECO:0000256" key="1">
    <source>
        <dbReference type="SAM" id="Phobius"/>
    </source>
</evidence>
<dbReference type="EMBL" id="LRBS01000048">
    <property type="protein sequence ID" value="OII77019.1"/>
    <property type="molecule type" value="Genomic_DNA"/>
</dbReference>
<dbReference type="GeneID" id="92366546"/>
<feature type="transmembrane region" description="Helical" evidence="1">
    <location>
        <begin position="170"/>
        <end position="191"/>
    </location>
</feature>
<accession>A0A1J4MUA4</accession>
<dbReference type="OrthoDB" id="10250354at2759"/>
<keyword evidence="1" id="KW-1133">Transmembrane helix</keyword>
<dbReference type="RefSeq" id="XP_067068865.1">
    <property type="nucleotide sequence ID" value="XM_067212592.1"/>
</dbReference>
<dbReference type="InterPro" id="IPR051100">
    <property type="entry name" value="DnaJ_subfamily_B/C"/>
</dbReference>
<dbReference type="AlphaFoldDB" id="A0A1J4MUA4"/>
<dbReference type="InterPro" id="IPR018253">
    <property type="entry name" value="DnaJ_domain_CS"/>
</dbReference>
<dbReference type="InterPro" id="IPR001623">
    <property type="entry name" value="DnaJ_domain"/>
</dbReference>
<evidence type="ECO:0000313" key="3">
    <source>
        <dbReference type="EMBL" id="OII77019.1"/>
    </source>
</evidence>
<dbReference type="PANTHER" id="PTHR43908:SF3">
    <property type="entry name" value="AT29763P-RELATED"/>
    <property type="match status" value="1"/>
</dbReference>
<dbReference type="Pfam" id="PF00226">
    <property type="entry name" value="DnaJ"/>
    <property type="match status" value="1"/>
</dbReference>
<comment type="caution">
    <text evidence="3">The sequence shown here is derived from an EMBL/GenBank/DDBJ whole genome shotgun (WGS) entry which is preliminary data.</text>
</comment>
<feature type="transmembrane region" description="Helical" evidence="1">
    <location>
        <begin position="33"/>
        <end position="52"/>
    </location>
</feature>
<dbReference type="PRINTS" id="PR00625">
    <property type="entry name" value="JDOMAIN"/>
</dbReference>
<dbReference type="Proteomes" id="UP000186804">
    <property type="component" value="Unassembled WGS sequence"/>
</dbReference>
<proteinExistence type="predicted"/>
<evidence type="ECO:0000259" key="2">
    <source>
        <dbReference type="PROSITE" id="PS50076"/>
    </source>
</evidence>
<name>A0A1J4MUA4_9CRYT</name>
<keyword evidence="4" id="KW-1185">Reference proteome</keyword>
<evidence type="ECO:0000313" key="4">
    <source>
        <dbReference type="Proteomes" id="UP000186804"/>
    </source>
</evidence>
<dbReference type="CDD" id="cd06257">
    <property type="entry name" value="DnaJ"/>
    <property type="match status" value="1"/>
</dbReference>
<dbReference type="GO" id="GO:0030544">
    <property type="term" value="F:Hsp70 protein binding"/>
    <property type="evidence" value="ECO:0007669"/>
    <property type="project" value="TreeGrafter"/>
</dbReference>
<organism evidence="3 4">
    <name type="scientific">Cryptosporidium andersoni</name>
    <dbReference type="NCBI Taxonomy" id="117008"/>
    <lineage>
        <taxon>Eukaryota</taxon>
        <taxon>Sar</taxon>
        <taxon>Alveolata</taxon>
        <taxon>Apicomplexa</taxon>
        <taxon>Conoidasida</taxon>
        <taxon>Coccidia</taxon>
        <taxon>Eucoccidiorida</taxon>
        <taxon>Eimeriorina</taxon>
        <taxon>Cryptosporidiidae</taxon>
        <taxon>Cryptosporidium</taxon>
    </lineage>
</organism>
<dbReference type="GO" id="GO:0005789">
    <property type="term" value="C:endoplasmic reticulum membrane"/>
    <property type="evidence" value="ECO:0007669"/>
    <property type="project" value="TreeGrafter"/>
</dbReference>
<dbReference type="SUPFAM" id="SSF46565">
    <property type="entry name" value="Chaperone J-domain"/>
    <property type="match status" value="1"/>
</dbReference>
<keyword evidence="1" id="KW-0472">Membrane</keyword>
<dbReference type="PROSITE" id="PS50076">
    <property type="entry name" value="DNAJ_2"/>
    <property type="match status" value="1"/>
</dbReference>
<reference evidence="3 4" key="1">
    <citation type="submission" date="2016-10" db="EMBL/GenBank/DDBJ databases">
        <title>Reductive evolution of mitochondrial metabolism and differential evolution of invasion-related proteins in Cryptosporidium.</title>
        <authorList>
            <person name="Liu S."/>
            <person name="Roellig D.M."/>
            <person name="Guo Y."/>
            <person name="Li N."/>
            <person name="Frace M.A."/>
            <person name="Tang K."/>
            <person name="Zhang L."/>
            <person name="Feng Y."/>
            <person name="Xiao L."/>
        </authorList>
    </citation>
    <scope>NUCLEOTIDE SEQUENCE [LARGE SCALE GENOMIC DNA]</scope>
    <source>
        <strain evidence="3">30847</strain>
    </source>
</reference>
<dbReference type="GO" id="GO:0071218">
    <property type="term" value="P:cellular response to misfolded protein"/>
    <property type="evidence" value="ECO:0007669"/>
    <property type="project" value="TreeGrafter"/>
</dbReference>
<sequence>MFDDQLIIHNLIISPIIRWLTSANRRWNKKNPLIGIILSLILLIVVCILQNIRTSRNFYQILGISGNSTKSDISSAYRRLALKYHPDKNPDPQAKEIYAKIRLAHEVLSNDISRNWYRRFGTFENNIDRSPGLDGDPGFLNYPMHLMLIPLFSTAIPFCLAIIMTHNQEFLKEILVGFIFWVCSCNILIRFSRDEDKFLWWVPFFGDFLPFEKIRVLEGLYITIMNCYQLVFPVFIEKYNNHEIAEFSQSLLRKKLRLMFHLEDIYDFITKKIDINCNKKSSKKDKCKNTEIKKEKPKIVIPNTFKLDVQENIRNVISQTEKEYNHLLKNYLEMSKPWSDYTDSIISLIQENLDLEDGKSFISLSTILFCAFWFYKFYSAFI</sequence>
<feature type="transmembrane region" description="Helical" evidence="1">
    <location>
        <begin position="142"/>
        <end position="163"/>
    </location>
</feature>
<dbReference type="VEuPathDB" id="CryptoDB:cand_023620"/>
<dbReference type="SMART" id="SM00271">
    <property type="entry name" value="DnaJ"/>
    <property type="match status" value="1"/>
</dbReference>
<keyword evidence="1" id="KW-0812">Transmembrane</keyword>
<protein>
    <recommendedName>
        <fullName evidence="2">J domain-containing protein</fullName>
    </recommendedName>
</protein>